<dbReference type="SUPFAM" id="SSF46626">
    <property type="entry name" value="Cytochrome c"/>
    <property type="match status" value="1"/>
</dbReference>
<evidence type="ECO:0000313" key="10">
    <source>
        <dbReference type="EMBL" id="MFC3302037.1"/>
    </source>
</evidence>
<protein>
    <submittedName>
        <fullName evidence="10">C-type cytochrome</fullName>
    </submittedName>
</protein>
<evidence type="ECO:0000256" key="3">
    <source>
        <dbReference type="ARBA" id="ARBA00022723"/>
    </source>
</evidence>
<keyword evidence="3 6" id="KW-0479">Metal-binding</keyword>
<evidence type="ECO:0000256" key="8">
    <source>
        <dbReference type="SAM" id="Phobius"/>
    </source>
</evidence>
<name>A0ABV7MAZ4_9PROT</name>
<accession>A0ABV7MAZ4</accession>
<keyword evidence="8" id="KW-0472">Membrane</keyword>
<keyword evidence="4" id="KW-0249">Electron transport</keyword>
<reference evidence="11" key="1">
    <citation type="journal article" date="2019" name="Int. J. Syst. Evol. Microbiol.">
        <title>The Global Catalogue of Microorganisms (GCM) 10K type strain sequencing project: providing services to taxonomists for standard genome sequencing and annotation.</title>
        <authorList>
            <consortium name="The Broad Institute Genomics Platform"/>
            <consortium name="The Broad Institute Genome Sequencing Center for Infectious Disease"/>
            <person name="Wu L."/>
            <person name="Ma J."/>
        </authorList>
    </citation>
    <scope>NUCLEOTIDE SEQUENCE [LARGE SCALE GENOMIC DNA]</scope>
    <source>
        <strain evidence="11">KCTC 22245</strain>
    </source>
</reference>
<feature type="domain" description="Cytochrome c" evidence="9">
    <location>
        <begin position="82"/>
        <end position="181"/>
    </location>
</feature>
<dbReference type="InterPro" id="IPR009056">
    <property type="entry name" value="Cyt_c-like_dom"/>
</dbReference>
<evidence type="ECO:0000256" key="5">
    <source>
        <dbReference type="ARBA" id="ARBA00023004"/>
    </source>
</evidence>
<keyword evidence="2 6" id="KW-0349">Heme</keyword>
<keyword evidence="11" id="KW-1185">Reference proteome</keyword>
<gene>
    <name evidence="10" type="ORF">ACFONP_04755</name>
</gene>
<evidence type="ECO:0000256" key="4">
    <source>
        <dbReference type="ARBA" id="ARBA00022982"/>
    </source>
</evidence>
<feature type="compositionally biased region" description="Acidic residues" evidence="7">
    <location>
        <begin position="197"/>
        <end position="208"/>
    </location>
</feature>
<feature type="region of interest" description="Disordered" evidence="7">
    <location>
        <begin position="197"/>
        <end position="251"/>
    </location>
</feature>
<dbReference type="PROSITE" id="PS51007">
    <property type="entry name" value="CYTC"/>
    <property type="match status" value="1"/>
</dbReference>
<dbReference type="PRINTS" id="PR00604">
    <property type="entry name" value="CYTCHRMECIAB"/>
</dbReference>
<evidence type="ECO:0000313" key="11">
    <source>
        <dbReference type="Proteomes" id="UP001595607"/>
    </source>
</evidence>
<dbReference type="RefSeq" id="WP_189574167.1">
    <property type="nucleotide sequence ID" value="NZ_BMXU01000001.1"/>
</dbReference>
<evidence type="ECO:0000256" key="7">
    <source>
        <dbReference type="SAM" id="MobiDB-lite"/>
    </source>
</evidence>
<dbReference type="InterPro" id="IPR036909">
    <property type="entry name" value="Cyt_c-like_dom_sf"/>
</dbReference>
<dbReference type="InterPro" id="IPR002327">
    <property type="entry name" value="Cyt_c_1A/1B"/>
</dbReference>
<feature type="transmembrane region" description="Helical" evidence="8">
    <location>
        <begin position="12"/>
        <end position="32"/>
    </location>
</feature>
<proteinExistence type="predicted"/>
<dbReference type="PANTHER" id="PTHR11961">
    <property type="entry name" value="CYTOCHROME C"/>
    <property type="match status" value="1"/>
</dbReference>
<feature type="compositionally biased region" description="Polar residues" evidence="7">
    <location>
        <begin position="230"/>
        <end position="243"/>
    </location>
</feature>
<dbReference type="EMBL" id="JBHRVA010000002">
    <property type="protein sequence ID" value="MFC3302037.1"/>
    <property type="molecule type" value="Genomic_DNA"/>
</dbReference>
<keyword evidence="1" id="KW-0813">Transport</keyword>
<keyword evidence="8" id="KW-1133">Transmembrane helix</keyword>
<keyword evidence="8" id="KW-0812">Transmembrane</keyword>
<dbReference type="Gene3D" id="1.10.760.10">
    <property type="entry name" value="Cytochrome c-like domain"/>
    <property type="match status" value="1"/>
</dbReference>
<sequence>MKDPLFTNKLAAAILIVLLIFIGLPVIINTFVTLASGHHGDHHFDEENPFGLAYTPYSELVGAPAAAQEEEKVSLGCLLAEADPERGKRGAGICASCHSFDQGGANGTGPALWNVVGRDIASVEGYSYSSALASMEGEWTYEKLDQYLYDSQAYVPGTQMAQKIRKDNKRADILAYLGTLTSGDPVPFPECVTSEEMAEGDTPMEEAAESAADRADFEVPGPGEAELDDSTVNTMEDVQPTASTDDEPSER</sequence>
<evidence type="ECO:0000256" key="2">
    <source>
        <dbReference type="ARBA" id="ARBA00022617"/>
    </source>
</evidence>
<evidence type="ECO:0000256" key="6">
    <source>
        <dbReference type="PROSITE-ProRule" id="PRU00433"/>
    </source>
</evidence>
<organism evidence="10 11">
    <name type="scientific">Parvularcula lutaonensis</name>
    <dbReference type="NCBI Taxonomy" id="491923"/>
    <lineage>
        <taxon>Bacteria</taxon>
        <taxon>Pseudomonadati</taxon>
        <taxon>Pseudomonadota</taxon>
        <taxon>Alphaproteobacteria</taxon>
        <taxon>Parvularculales</taxon>
        <taxon>Parvularculaceae</taxon>
        <taxon>Parvularcula</taxon>
    </lineage>
</organism>
<dbReference type="Pfam" id="PF00034">
    <property type="entry name" value="Cytochrom_C"/>
    <property type="match status" value="1"/>
</dbReference>
<keyword evidence="5 6" id="KW-0408">Iron</keyword>
<evidence type="ECO:0000259" key="9">
    <source>
        <dbReference type="PROSITE" id="PS51007"/>
    </source>
</evidence>
<evidence type="ECO:0000256" key="1">
    <source>
        <dbReference type="ARBA" id="ARBA00022448"/>
    </source>
</evidence>
<dbReference type="Proteomes" id="UP001595607">
    <property type="component" value="Unassembled WGS sequence"/>
</dbReference>
<comment type="caution">
    <text evidence="10">The sequence shown here is derived from an EMBL/GenBank/DDBJ whole genome shotgun (WGS) entry which is preliminary data.</text>
</comment>